<organism evidence="3 4">
    <name type="scientific">Fistulifera solaris</name>
    <name type="common">Oleaginous diatom</name>
    <dbReference type="NCBI Taxonomy" id="1519565"/>
    <lineage>
        <taxon>Eukaryota</taxon>
        <taxon>Sar</taxon>
        <taxon>Stramenopiles</taxon>
        <taxon>Ochrophyta</taxon>
        <taxon>Bacillariophyta</taxon>
        <taxon>Bacillariophyceae</taxon>
        <taxon>Bacillariophycidae</taxon>
        <taxon>Naviculales</taxon>
        <taxon>Naviculaceae</taxon>
        <taxon>Fistulifera</taxon>
    </lineage>
</organism>
<dbReference type="GO" id="GO:0004725">
    <property type="term" value="F:protein tyrosine phosphatase activity"/>
    <property type="evidence" value="ECO:0007669"/>
    <property type="project" value="UniProtKB-EC"/>
</dbReference>
<dbReference type="EC" id="3.1.3.48" evidence="3"/>
<gene>
    <name evidence="3" type="ORF">FisN_6Hh039</name>
</gene>
<evidence type="ECO:0000313" key="4">
    <source>
        <dbReference type="Proteomes" id="UP000198406"/>
    </source>
</evidence>
<keyword evidence="4" id="KW-1185">Reference proteome</keyword>
<comment type="similarity">
    <text evidence="1">Belongs to the protein-tyrosine phosphatase family. Non-receptor class dual specificity subfamily.</text>
</comment>
<name>A0A1Z5KHY5_FISSO</name>
<comment type="caution">
    <text evidence="3">The sequence shown here is derived from an EMBL/GenBank/DDBJ whole genome shotgun (WGS) entry which is preliminary data.</text>
</comment>
<proteinExistence type="inferred from homology"/>
<evidence type="ECO:0000256" key="2">
    <source>
        <dbReference type="SAM" id="Coils"/>
    </source>
</evidence>
<dbReference type="AlphaFoldDB" id="A0A1Z5KHY5"/>
<dbReference type="Proteomes" id="UP000198406">
    <property type="component" value="Unassembled WGS sequence"/>
</dbReference>
<dbReference type="EC" id="3.1.3.16" evidence="3"/>
<keyword evidence="3" id="KW-0378">Hydrolase</keyword>
<dbReference type="InParanoid" id="A0A1Z5KHY5"/>
<reference evidence="3 4" key="1">
    <citation type="journal article" date="2015" name="Plant Cell">
        <title>Oil accumulation by the oleaginous diatom Fistulifera solaris as revealed by the genome and transcriptome.</title>
        <authorList>
            <person name="Tanaka T."/>
            <person name="Maeda Y."/>
            <person name="Veluchamy A."/>
            <person name="Tanaka M."/>
            <person name="Abida H."/>
            <person name="Marechal E."/>
            <person name="Bowler C."/>
            <person name="Muto M."/>
            <person name="Sunaga Y."/>
            <person name="Tanaka M."/>
            <person name="Yoshino T."/>
            <person name="Taniguchi T."/>
            <person name="Fukuda Y."/>
            <person name="Nemoto M."/>
            <person name="Matsumoto M."/>
            <person name="Wong P.S."/>
            <person name="Aburatani S."/>
            <person name="Fujibuchi W."/>
        </authorList>
    </citation>
    <scope>NUCLEOTIDE SEQUENCE [LARGE SCALE GENOMIC DNA]</scope>
    <source>
        <strain evidence="3 4">JPCC DA0580</strain>
    </source>
</reference>
<accession>A0A1Z5KHY5</accession>
<evidence type="ECO:0000256" key="1">
    <source>
        <dbReference type="ARBA" id="ARBA00008601"/>
    </source>
</evidence>
<dbReference type="GO" id="GO:0004722">
    <property type="term" value="F:protein serine/threonine phosphatase activity"/>
    <property type="evidence" value="ECO:0007669"/>
    <property type="project" value="UniProtKB-EC"/>
</dbReference>
<feature type="coiled-coil region" evidence="2">
    <location>
        <begin position="206"/>
        <end position="233"/>
    </location>
</feature>
<keyword evidence="2" id="KW-0175">Coiled coil</keyword>
<evidence type="ECO:0000313" key="3">
    <source>
        <dbReference type="EMBL" id="GAX25923.1"/>
    </source>
</evidence>
<protein>
    <submittedName>
        <fullName evidence="3">Dual specificity phosphatase 12</fullName>
        <ecNumber evidence="3">3.1.3.16</ecNumber>
        <ecNumber evidence="3">3.1.3.48</ecNumber>
    </submittedName>
</protein>
<dbReference type="EMBL" id="BDSP01000234">
    <property type="protein sequence ID" value="GAX25923.1"/>
    <property type="molecule type" value="Genomic_DNA"/>
</dbReference>
<dbReference type="PANTHER" id="PTHR45848">
    <property type="entry name" value="DUAL SPECIFICITY PROTEIN PHOSPHATASE 12 FAMILY MEMBER"/>
    <property type="match status" value="1"/>
</dbReference>
<dbReference type="OrthoDB" id="2017893at2759"/>
<sequence>MADKNICRIAVIASNLPRLTRIISLLHERNNDENDDNNSHTTMLQYLPCVAQFDRYRDETIKEWIAYLVNVNYHPELLPPSDVTLPASLLDLANQQGTISNPEGDFCFPVVSDLVIGNGIDNGTCSQHIHSYFQTLFSIDIPIHIMEPSPPYTTLSDELQAYQALSLEEKEVVIRNGTMGPGKMVHLIRSVGQTRIQEWQLFEQEREAERQRLEQLALEQHQQTKEDDEEEEEHVIDPNKVRYACRICRNILFGQDDLIEHNAKTSSKPCQSYFLQQSLPWMKPKASSSTNQLDNDLRETLGRLICQKCEAKLGTWNWSGTPCSCGEWVVPAFQFPKSKIDAVPPFPSTSINASLATTTILAFTDMIRTESMS</sequence>